<keyword evidence="1" id="KW-0479">Metal-binding</keyword>
<evidence type="ECO:0000313" key="4">
    <source>
        <dbReference type="EMBL" id="RJX37448.1"/>
    </source>
</evidence>
<evidence type="ECO:0000313" key="5">
    <source>
        <dbReference type="Proteomes" id="UP000267798"/>
    </source>
</evidence>
<organism evidence="4 5">
    <name type="scientific">Paenibacillus pinisoli</name>
    <dbReference type="NCBI Taxonomy" id="1276110"/>
    <lineage>
        <taxon>Bacteria</taxon>
        <taxon>Bacillati</taxon>
        <taxon>Bacillota</taxon>
        <taxon>Bacilli</taxon>
        <taxon>Bacillales</taxon>
        <taxon>Paenibacillaceae</taxon>
        <taxon>Paenibacillus</taxon>
    </lineage>
</organism>
<gene>
    <name evidence="4" type="ORF">D3P09_23985</name>
</gene>
<proteinExistence type="predicted"/>
<evidence type="ECO:0000256" key="3">
    <source>
        <dbReference type="ARBA" id="ARBA00023014"/>
    </source>
</evidence>
<keyword evidence="5" id="KW-1185">Reference proteome</keyword>
<dbReference type="InterPro" id="IPR036249">
    <property type="entry name" value="Thioredoxin-like_sf"/>
</dbReference>
<dbReference type="PANTHER" id="PTHR43578:SF3">
    <property type="entry name" value="NADH-QUINONE OXIDOREDUCTASE SUBUNIT F"/>
    <property type="match status" value="1"/>
</dbReference>
<reference evidence="4 5" key="1">
    <citation type="submission" date="2018-09" db="EMBL/GenBank/DDBJ databases">
        <title>Paenibacillus aracenensis nov. sp. isolated from a cave in southern Spain.</title>
        <authorList>
            <person name="Jurado V."/>
            <person name="Gutierrez-Patricio S."/>
            <person name="Gonzalez-Pimentel J.L."/>
            <person name="Miller A.Z."/>
            <person name="Laiz L."/>
            <person name="Saiz-Jimenez C."/>
        </authorList>
    </citation>
    <scope>NUCLEOTIDE SEQUENCE [LARGE SCALE GENOMIC DNA]</scope>
    <source>
        <strain evidence="4 5">JCM 19203</strain>
    </source>
</reference>
<accession>A0A3A6PF40</accession>
<dbReference type="GO" id="GO:0046872">
    <property type="term" value="F:metal ion binding"/>
    <property type="evidence" value="ECO:0007669"/>
    <property type="project" value="UniProtKB-KW"/>
</dbReference>
<keyword evidence="2" id="KW-0408">Iron</keyword>
<dbReference type="GO" id="GO:0051536">
    <property type="term" value="F:iron-sulfur cluster binding"/>
    <property type="evidence" value="ECO:0007669"/>
    <property type="project" value="UniProtKB-KW"/>
</dbReference>
<dbReference type="OrthoDB" id="9761899at2"/>
<dbReference type="SUPFAM" id="SSF52833">
    <property type="entry name" value="Thioredoxin-like"/>
    <property type="match status" value="1"/>
</dbReference>
<dbReference type="Gene3D" id="3.40.30.10">
    <property type="entry name" value="Glutaredoxin"/>
    <property type="match status" value="1"/>
</dbReference>
<keyword evidence="3" id="KW-0411">Iron-sulfur</keyword>
<comment type="caution">
    <text evidence="4">The sequence shown here is derived from an EMBL/GenBank/DDBJ whole genome shotgun (WGS) entry which is preliminary data.</text>
</comment>
<protein>
    <submittedName>
        <fullName evidence="4">(2Fe-2S) ferredoxin domain-containing protein</fullName>
    </submittedName>
</protein>
<dbReference type="Pfam" id="PF01257">
    <property type="entry name" value="2Fe-2S_thioredx"/>
    <property type="match status" value="1"/>
</dbReference>
<dbReference type="Proteomes" id="UP000267798">
    <property type="component" value="Unassembled WGS sequence"/>
</dbReference>
<sequence>MMDSLEKHVFICDGICCVKKGDAHEVIAAFREELKATGMAAKIKVSEVRCMSRCADAGSMVVYPEGVWYQGVSTDDVREIVQQHFIEDRPVQERVAYSLSEEGKFVRSPLFPSDETIV</sequence>
<name>A0A3A6PF40_9BACL</name>
<dbReference type="AlphaFoldDB" id="A0A3A6PF40"/>
<dbReference type="CDD" id="cd02980">
    <property type="entry name" value="TRX_Fd_family"/>
    <property type="match status" value="1"/>
</dbReference>
<dbReference type="EMBL" id="QXQB01000006">
    <property type="protein sequence ID" value="RJX37448.1"/>
    <property type="molecule type" value="Genomic_DNA"/>
</dbReference>
<evidence type="ECO:0000256" key="1">
    <source>
        <dbReference type="ARBA" id="ARBA00022723"/>
    </source>
</evidence>
<evidence type="ECO:0000256" key="2">
    <source>
        <dbReference type="ARBA" id="ARBA00023004"/>
    </source>
</evidence>
<dbReference type="PANTHER" id="PTHR43578">
    <property type="entry name" value="NADH-QUINONE OXIDOREDUCTASE SUBUNIT F"/>
    <property type="match status" value="1"/>
</dbReference>